<reference evidence="9 10" key="1">
    <citation type="submission" date="2012-07" db="EMBL/GenBank/DDBJ databases">
        <title>Draft genome sequence of Desulfovibrio magneticus str. Maddingley MBC34 obtained from a metagenomic sequence of a methanogenic enrichment isolated from coal-seam formation water in Victoria, Australia.</title>
        <authorList>
            <person name="Greenfield P."/>
            <person name="Hendry P."/>
            <person name="Li D."/>
            <person name="Rosewarne C.P."/>
            <person name="Tran-Dinh N."/>
            <person name="Elbourne L.D.H."/>
            <person name="Paulsen I.T."/>
            <person name="Midgley D.J."/>
        </authorList>
    </citation>
    <scope>NUCLEOTIDE SEQUENCE [LARGE SCALE GENOMIC DNA]</scope>
    <source>
        <strain evidence="10">Maddingley MBC34</strain>
    </source>
</reference>
<dbReference type="PANTHER" id="PTHR30616">
    <property type="entry name" value="UNCHARACTERIZED PROTEIN YFIH"/>
    <property type="match status" value="1"/>
</dbReference>
<evidence type="ECO:0000256" key="4">
    <source>
        <dbReference type="ARBA" id="ARBA00022723"/>
    </source>
</evidence>
<evidence type="ECO:0000256" key="2">
    <source>
        <dbReference type="ARBA" id="ARBA00007353"/>
    </source>
</evidence>
<protein>
    <recommendedName>
        <fullName evidence="11">Laccase domain-containing protein</fullName>
    </recommendedName>
</protein>
<dbReference type="InterPro" id="IPR011324">
    <property type="entry name" value="Cytotoxic_necrot_fac-like_cat"/>
</dbReference>
<dbReference type="GO" id="GO:0017061">
    <property type="term" value="F:S-methyl-5-thioadenosine phosphorylase activity"/>
    <property type="evidence" value="ECO:0007669"/>
    <property type="project" value="UniProtKB-EC"/>
</dbReference>
<gene>
    <name evidence="9" type="ORF">B193_1171</name>
</gene>
<evidence type="ECO:0000256" key="1">
    <source>
        <dbReference type="ARBA" id="ARBA00000553"/>
    </source>
</evidence>
<comment type="caution">
    <text evidence="9">The sequence shown here is derived from an EMBL/GenBank/DDBJ whole genome shotgun (WGS) entry which is preliminary data.</text>
</comment>
<evidence type="ECO:0000256" key="3">
    <source>
        <dbReference type="ARBA" id="ARBA00022679"/>
    </source>
</evidence>
<dbReference type="InterPro" id="IPR038371">
    <property type="entry name" value="Cu_polyphenol_OxRdtase_sf"/>
</dbReference>
<keyword evidence="4" id="KW-0479">Metal-binding</keyword>
<dbReference type="GO" id="GO:0005507">
    <property type="term" value="F:copper ion binding"/>
    <property type="evidence" value="ECO:0007669"/>
    <property type="project" value="TreeGrafter"/>
</dbReference>
<evidence type="ECO:0008006" key="11">
    <source>
        <dbReference type="Google" id="ProtNLM"/>
    </source>
</evidence>
<evidence type="ECO:0000256" key="7">
    <source>
        <dbReference type="ARBA" id="ARBA00048968"/>
    </source>
</evidence>
<dbReference type="SUPFAM" id="SSF64438">
    <property type="entry name" value="CNF1/YfiH-like putative cysteine hydrolases"/>
    <property type="match status" value="1"/>
</dbReference>
<organism evidence="9 10">
    <name type="scientific">Solidesulfovibrio magneticus str. Maddingley MBC34</name>
    <dbReference type="NCBI Taxonomy" id="1206767"/>
    <lineage>
        <taxon>Bacteria</taxon>
        <taxon>Pseudomonadati</taxon>
        <taxon>Thermodesulfobacteriota</taxon>
        <taxon>Desulfovibrionia</taxon>
        <taxon>Desulfovibrionales</taxon>
        <taxon>Desulfovibrionaceae</taxon>
        <taxon>Solidesulfovibrio</taxon>
    </lineage>
</organism>
<dbReference type="Gene3D" id="3.60.140.10">
    <property type="entry name" value="CNF1/YfiH-like putative cysteine hydrolases"/>
    <property type="match status" value="1"/>
</dbReference>
<dbReference type="PANTHER" id="PTHR30616:SF3">
    <property type="entry name" value="PURINE NUCLEOSIDE PHOSPHORYLASE"/>
    <property type="match status" value="1"/>
</dbReference>
<sequence>MNYIPFAFPDIPSVACAFGTGPRTMAFTGAADPGDVIAVRQGLKESLGFAAWHSLRQVHGVDMIFEPEFETLERPSIEAGDGMTETRPGHALAIKTADCQPVLIAHASGRYVMALHVGWRGNVQDFCARAVRSFCVRYGLSPAELSAVRGPSLGPGVSEFTAFESEFGEGFRPWYDYRTRRVDLWRLTRDQLVKAGLDGERIYALDLCTLSLPLFFSYRRDKSTGRQASLIWIKEDQ</sequence>
<dbReference type="InterPro" id="IPR003730">
    <property type="entry name" value="Cu_polyphenol_OxRdtase"/>
</dbReference>
<dbReference type="Pfam" id="PF02578">
    <property type="entry name" value="Cu-oxidase_4"/>
    <property type="match status" value="1"/>
</dbReference>
<dbReference type="AlphaFoldDB" id="K6GT83"/>
<proteinExistence type="inferred from homology"/>
<evidence type="ECO:0000256" key="8">
    <source>
        <dbReference type="ARBA" id="ARBA00049893"/>
    </source>
</evidence>
<dbReference type="PATRIC" id="fig|1206767.3.peg.1140"/>
<keyword evidence="5" id="KW-0862">Zinc</keyword>
<comment type="similarity">
    <text evidence="2">Belongs to the purine nucleoside phosphorylase YfiH/LACC1 family.</text>
</comment>
<dbReference type="Proteomes" id="UP000006272">
    <property type="component" value="Unassembled WGS sequence"/>
</dbReference>
<evidence type="ECO:0000256" key="5">
    <source>
        <dbReference type="ARBA" id="ARBA00022833"/>
    </source>
</evidence>
<comment type="catalytic activity">
    <reaction evidence="6">
        <text>adenosine + H2O + H(+) = inosine + NH4(+)</text>
        <dbReference type="Rhea" id="RHEA:24408"/>
        <dbReference type="ChEBI" id="CHEBI:15377"/>
        <dbReference type="ChEBI" id="CHEBI:15378"/>
        <dbReference type="ChEBI" id="CHEBI:16335"/>
        <dbReference type="ChEBI" id="CHEBI:17596"/>
        <dbReference type="ChEBI" id="CHEBI:28938"/>
        <dbReference type="EC" id="3.5.4.4"/>
    </reaction>
    <physiologicalReaction direction="left-to-right" evidence="6">
        <dbReference type="Rhea" id="RHEA:24409"/>
    </physiologicalReaction>
</comment>
<comment type="catalytic activity">
    <reaction evidence="7">
        <text>adenosine + phosphate = alpha-D-ribose 1-phosphate + adenine</text>
        <dbReference type="Rhea" id="RHEA:27642"/>
        <dbReference type="ChEBI" id="CHEBI:16335"/>
        <dbReference type="ChEBI" id="CHEBI:16708"/>
        <dbReference type="ChEBI" id="CHEBI:43474"/>
        <dbReference type="ChEBI" id="CHEBI:57720"/>
        <dbReference type="EC" id="2.4.2.1"/>
    </reaction>
    <physiologicalReaction direction="left-to-right" evidence="7">
        <dbReference type="Rhea" id="RHEA:27643"/>
    </physiologicalReaction>
</comment>
<evidence type="ECO:0000313" key="10">
    <source>
        <dbReference type="Proteomes" id="UP000006272"/>
    </source>
</evidence>
<accession>K6GT83</accession>
<name>K6GT83_9BACT</name>
<keyword evidence="3" id="KW-0808">Transferase</keyword>
<comment type="catalytic activity">
    <reaction evidence="8">
        <text>S-methyl-5'-thioadenosine + phosphate = 5-(methylsulfanyl)-alpha-D-ribose 1-phosphate + adenine</text>
        <dbReference type="Rhea" id="RHEA:11852"/>
        <dbReference type="ChEBI" id="CHEBI:16708"/>
        <dbReference type="ChEBI" id="CHEBI:17509"/>
        <dbReference type="ChEBI" id="CHEBI:43474"/>
        <dbReference type="ChEBI" id="CHEBI:58533"/>
        <dbReference type="EC" id="2.4.2.28"/>
    </reaction>
    <physiologicalReaction direction="left-to-right" evidence="8">
        <dbReference type="Rhea" id="RHEA:11853"/>
    </physiologicalReaction>
</comment>
<dbReference type="EMBL" id="ALAO01000093">
    <property type="protein sequence ID" value="EKO40115.1"/>
    <property type="molecule type" value="Genomic_DNA"/>
</dbReference>
<evidence type="ECO:0000256" key="6">
    <source>
        <dbReference type="ARBA" id="ARBA00047989"/>
    </source>
</evidence>
<comment type="catalytic activity">
    <reaction evidence="1">
        <text>inosine + phosphate = alpha-D-ribose 1-phosphate + hypoxanthine</text>
        <dbReference type="Rhea" id="RHEA:27646"/>
        <dbReference type="ChEBI" id="CHEBI:17368"/>
        <dbReference type="ChEBI" id="CHEBI:17596"/>
        <dbReference type="ChEBI" id="CHEBI:43474"/>
        <dbReference type="ChEBI" id="CHEBI:57720"/>
        <dbReference type="EC" id="2.4.2.1"/>
    </reaction>
    <physiologicalReaction direction="left-to-right" evidence="1">
        <dbReference type="Rhea" id="RHEA:27647"/>
    </physiologicalReaction>
</comment>
<dbReference type="CDD" id="cd16833">
    <property type="entry name" value="YfiH"/>
    <property type="match status" value="1"/>
</dbReference>
<evidence type="ECO:0000313" key="9">
    <source>
        <dbReference type="EMBL" id="EKO40115.1"/>
    </source>
</evidence>